<dbReference type="Proteomes" id="UP000026915">
    <property type="component" value="Chromosome 7"/>
</dbReference>
<evidence type="ECO:0000256" key="4">
    <source>
        <dbReference type="ARBA" id="ARBA00022777"/>
    </source>
</evidence>
<dbReference type="InterPro" id="IPR011009">
    <property type="entry name" value="Kinase-like_dom_sf"/>
</dbReference>
<dbReference type="AlphaFoldDB" id="A0A061F5Q9"/>
<keyword evidence="4" id="KW-0418">Kinase</keyword>
<dbReference type="EMBL" id="CM001885">
    <property type="protein sequence ID" value="EOY12655.1"/>
    <property type="molecule type" value="Genomic_DNA"/>
</dbReference>
<reference evidence="7 8" key="1">
    <citation type="journal article" date="2013" name="Genome Biol.">
        <title>The genome sequence of the most widely cultivated cacao type and its use to identify candidate genes regulating pod color.</title>
        <authorList>
            <person name="Motamayor J.C."/>
            <person name="Mockaitis K."/>
            <person name="Schmutz J."/>
            <person name="Haiminen N."/>
            <person name="Iii D.L."/>
            <person name="Cornejo O."/>
            <person name="Findley S.D."/>
            <person name="Zheng P."/>
            <person name="Utro F."/>
            <person name="Royaert S."/>
            <person name="Saski C."/>
            <person name="Jenkins J."/>
            <person name="Podicheti R."/>
            <person name="Zhao M."/>
            <person name="Scheffler B.E."/>
            <person name="Stack J.C."/>
            <person name="Feltus F.A."/>
            <person name="Mustiga G.M."/>
            <person name="Amores F."/>
            <person name="Phillips W."/>
            <person name="Marelli J.P."/>
            <person name="May G.D."/>
            <person name="Shapiro H."/>
            <person name="Ma J."/>
            <person name="Bustamante C.D."/>
            <person name="Schnell R.J."/>
            <person name="Main D."/>
            <person name="Gilbert D."/>
            <person name="Parida L."/>
            <person name="Kuhn D.N."/>
        </authorList>
    </citation>
    <scope>NUCLEOTIDE SEQUENCE [LARGE SCALE GENOMIC DNA]</scope>
    <source>
        <strain evidence="8">cv. Matina 1-6</strain>
    </source>
</reference>
<keyword evidence="5" id="KW-0067">ATP-binding</keyword>
<dbReference type="SUPFAM" id="SSF56112">
    <property type="entry name" value="Protein kinase-like (PK-like)"/>
    <property type="match status" value="1"/>
</dbReference>
<evidence type="ECO:0000256" key="2">
    <source>
        <dbReference type="ARBA" id="ARBA00022679"/>
    </source>
</evidence>
<dbReference type="GO" id="GO:0005524">
    <property type="term" value="F:ATP binding"/>
    <property type="evidence" value="ECO:0007669"/>
    <property type="project" value="UniProtKB-KW"/>
</dbReference>
<dbReference type="Gene3D" id="3.30.200.20">
    <property type="entry name" value="Phosphorylase Kinase, domain 1"/>
    <property type="match status" value="1"/>
</dbReference>
<evidence type="ECO:0000313" key="7">
    <source>
        <dbReference type="EMBL" id="EOY12655.1"/>
    </source>
</evidence>
<dbReference type="GO" id="GO:0004674">
    <property type="term" value="F:protein serine/threonine kinase activity"/>
    <property type="evidence" value="ECO:0007669"/>
    <property type="project" value="UniProtKB-KW"/>
</dbReference>
<dbReference type="InParanoid" id="A0A061F5Q9"/>
<protein>
    <recommendedName>
        <fullName evidence="6">Protein kinase domain-containing protein</fullName>
    </recommendedName>
</protein>
<proteinExistence type="predicted"/>
<dbReference type="PANTHER" id="PTHR27002">
    <property type="entry name" value="RECEPTOR-LIKE SERINE/THREONINE-PROTEIN KINASE SD1-8"/>
    <property type="match status" value="1"/>
</dbReference>
<dbReference type="STRING" id="3641.A0A061F5Q9"/>
<dbReference type="Gramene" id="EOY12655">
    <property type="protein sequence ID" value="EOY12655"/>
    <property type="gene ID" value="TCM_031157"/>
</dbReference>
<keyword evidence="1" id="KW-0723">Serine/threonine-protein kinase</keyword>
<sequence length="170" mass="18639">MEIMGGTQAGLSNLLMISLGLSYNLSHVRRCIHIALLCLQQLDENRSTIFHIFVVQTGIAMIPSFHFLKDSSLLIKLVSRVETESNKENDSENQGQDDDVELPIFGLPTIALATDSFSMDSKLVEGGFGTVHKGTLPNGQEIAVKRLSKSSGKGLNEFKSEVKLIAKLQH</sequence>
<keyword evidence="8" id="KW-1185">Reference proteome</keyword>
<gene>
    <name evidence="7" type="ORF">TCM_031157</name>
</gene>
<dbReference type="PANTHER" id="PTHR27002:SF181">
    <property type="entry name" value="RECEPTOR-LIKE SERINE_THREONINE-PROTEIN KINASE"/>
    <property type="match status" value="1"/>
</dbReference>
<evidence type="ECO:0000256" key="1">
    <source>
        <dbReference type="ARBA" id="ARBA00022527"/>
    </source>
</evidence>
<evidence type="ECO:0000256" key="3">
    <source>
        <dbReference type="ARBA" id="ARBA00022741"/>
    </source>
</evidence>
<evidence type="ECO:0000256" key="5">
    <source>
        <dbReference type="ARBA" id="ARBA00022840"/>
    </source>
</evidence>
<dbReference type="HOGENOM" id="CLU_1573462_0_0_1"/>
<organism evidence="7 8">
    <name type="scientific">Theobroma cacao</name>
    <name type="common">Cacao</name>
    <name type="synonym">Cocoa</name>
    <dbReference type="NCBI Taxonomy" id="3641"/>
    <lineage>
        <taxon>Eukaryota</taxon>
        <taxon>Viridiplantae</taxon>
        <taxon>Streptophyta</taxon>
        <taxon>Embryophyta</taxon>
        <taxon>Tracheophyta</taxon>
        <taxon>Spermatophyta</taxon>
        <taxon>Magnoliopsida</taxon>
        <taxon>eudicotyledons</taxon>
        <taxon>Gunneridae</taxon>
        <taxon>Pentapetalae</taxon>
        <taxon>rosids</taxon>
        <taxon>malvids</taxon>
        <taxon>Malvales</taxon>
        <taxon>Malvaceae</taxon>
        <taxon>Byttnerioideae</taxon>
        <taxon>Theobroma</taxon>
    </lineage>
</organism>
<dbReference type="InterPro" id="IPR000719">
    <property type="entry name" value="Prot_kinase_dom"/>
</dbReference>
<keyword evidence="2" id="KW-0808">Transferase</keyword>
<dbReference type="PROSITE" id="PS50011">
    <property type="entry name" value="PROTEIN_KINASE_DOM"/>
    <property type="match status" value="1"/>
</dbReference>
<evidence type="ECO:0000313" key="8">
    <source>
        <dbReference type="Proteomes" id="UP000026915"/>
    </source>
</evidence>
<evidence type="ECO:0000259" key="6">
    <source>
        <dbReference type="PROSITE" id="PS50011"/>
    </source>
</evidence>
<feature type="domain" description="Protein kinase" evidence="6">
    <location>
        <begin position="117"/>
        <end position="170"/>
    </location>
</feature>
<accession>A0A061F5Q9</accession>
<keyword evidence="3" id="KW-0547">Nucleotide-binding</keyword>
<name>A0A061F5Q9_THECC</name>